<dbReference type="Proteomes" id="UP000241462">
    <property type="component" value="Unassembled WGS sequence"/>
</dbReference>
<dbReference type="InParanoid" id="A0A2T3ADR2"/>
<feature type="compositionally biased region" description="Basic and acidic residues" evidence="1">
    <location>
        <begin position="234"/>
        <end position="250"/>
    </location>
</feature>
<dbReference type="STRING" id="2025994.A0A2T3ADR2"/>
<evidence type="ECO:0008006" key="4">
    <source>
        <dbReference type="Google" id="ProtNLM"/>
    </source>
</evidence>
<feature type="compositionally biased region" description="Polar residues" evidence="1">
    <location>
        <begin position="922"/>
        <end position="933"/>
    </location>
</feature>
<organism evidence="2 3">
    <name type="scientific">Coniella lustricola</name>
    <dbReference type="NCBI Taxonomy" id="2025994"/>
    <lineage>
        <taxon>Eukaryota</taxon>
        <taxon>Fungi</taxon>
        <taxon>Dikarya</taxon>
        <taxon>Ascomycota</taxon>
        <taxon>Pezizomycotina</taxon>
        <taxon>Sordariomycetes</taxon>
        <taxon>Sordariomycetidae</taxon>
        <taxon>Diaporthales</taxon>
        <taxon>Schizoparmaceae</taxon>
        <taxon>Coniella</taxon>
    </lineage>
</organism>
<proteinExistence type="predicted"/>
<feature type="region of interest" description="Disordered" evidence="1">
    <location>
        <begin position="875"/>
        <end position="957"/>
    </location>
</feature>
<feature type="region of interest" description="Disordered" evidence="1">
    <location>
        <begin position="797"/>
        <end position="832"/>
    </location>
</feature>
<protein>
    <recommendedName>
        <fullName evidence="4">Gastric mucin-like protein</fullName>
    </recommendedName>
</protein>
<evidence type="ECO:0000256" key="1">
    <source>
        <dbReference type="SAM" id="MobiDB-lite"/>
    </source>
</evidence>
<dbReference type="OrthoDB" id="5401106at2759"/>
<dbReference type="AlphaFoldDB" id="A0A2T3ADR2"/>
<sequence length="998" mass="110067">METVARHHGGLVALEGPADIVSTQLRLLPPSSQILILPSVQHYITEDIYTDDRFTARSYIKAVHEAALARHHAALHFLNGANDINKKLVFLHGGTAGAVSHCISVINERQTAGDVLMAESVFRDIVRQGTRGLFEEKVDVQHEIWEMYASERDREELLREEDDEDPIIKAMRAADALYHETDSLQPADYYIRTRPRSLSLPMLELAESSPFFVFGSPPHEPNVSVFETDDDEDTRSARDRTHNRPWQHAEKERWGAAALKLSLPGQTATTKVERSHTRSIEDRPAAQALSPATDNFPSPPATPDGVVYGEARLVQMQASKLHRLQRRTKSLDDMELAQARSRRVTIELAPQGNASPLDSAEAKSRHWSIIEDPYSSNNLLHRPDARFVKAQKTTIRKPPTFLDGAPSQGRGTYINQGTDALGLDKYDRGPSSELWLPVLPLHEDLVIHFTSETSDYVLGSVIGLFRDGIYPIEVAKAASCESEDQEVYSPSPSAMDLISQEYHSGMSPELSPVAEVPSSDEASDYGSSAVGDKRMNTSNSIDPSTGLSSSLAAVKLPTPSCTQSPNMGQPPRTIFRDLATTSRSNAVATQNELRKALSVYFPFRQDIALQQFNLPSLYDMDRRWKPMFGEVEGRGLSLNRRTADCILAIGCQNGVKTELFLALTGQIEKLGCKSNGTSRSGRLDIRYLILNAVQSISTQCLTGQTPHDLSGDAHLLACLIVPQLESYLAANTVTRFLLLEYPAEYLPIILALQRIVGSEMFKVAGIVDSEDLSQAASDVPSPVSPNSAHDMQAIYFPNAQPSPPLVERKSSPRSRTSNHSFRPSHRARQSFSRADHLLPSSATEAEIATFISAILKTLIDIDVFYAPEAIRGRPARAHGAAKPFPTTPAKVAGATPASPPLSPDSDGRGLDSPTTPCARGQLSPSCTSVHSALSRSRRHSNRSRSGQRSLADRRRTTMVEDDFYNDDEDERRLMPMYMRTGERRKGNTRKALKFLGLT</sequence>
<feature type="compositionally biased region" description="Basic and acidic residues" evidence="1">
    <location>
        <begin position="271"/>
        <end position="284"/>
    </location>
</feature>
<evidence type="ECO:0000313" key="3">
    <source>
        <dbReference type="Proteomes" id="UP000241462"/>
    </source>
</evidence>
<accession>A0A2T3ADR2</accession>
<feature type="region of interest" description="Disordered" evidence="1">
    <location>
        <begin position="506"/>
        <end position="546"/>
    </location>
</feature>
<name>A0A2T3ADR2_9PEZI</name>
<feature type="compositionally biased region" description="Polar residues" evidence="1">
    <location>
        <begin position="536"/>
        <end position="546"/>
    </location>
</feature>
<feature type="region of interest" description="Disordered" evidence="1">
    <location>
        <begin position="222"/>
        <end position="250"/>
    </location>
</feature>
<feature type="region of interest" description="Disordered" evidence="1">
    <location>
        <begin position="266"/>
        <end position="306"/>
    </location>
</feature>
<evidence type="ECO:0000313" key="2">
    <source>
        <dbReference type="EMBL" id="PSR93634.1"/>
    </source>
</evidence>
<reference evidence="2 3" key="1">
    <citation type="journal article" date="2018" name="Mycol. Prog.">
        <title>Coniella lustricola, a new species from submerged detritus.</title>
        <authorList>
            <person name="Raudabaugh D.B."/>
            <person name="Iturriaga T."/>
            <person name="Carver A."/>
            <person name="Mondo S."/>
            <person name="Pangilinan J."/>
            <person name="Lipzen A."/>
            <person name="He G."/>
            <person name="Amirebrahimi M."/>
            <person name="Grigoriev I.V."/>
            <person name="Miller A.N."/>
        </authorList>
    </citation>
    <scope>NUCLEOTIDE SEQUENCE [LARGE SCALE GENOMIC DNA]</scope>
    <source>
        <strain evidence="2 3">B22-T-1</strain>
    </source>
</reference>
<gene>
    <name evidence="2" type="ORF">BD289DRAFT_364388</name>
</gene>
<keyword evidence="3" id="KW-1185">Reference proteome</keyword>
<dbReference type="EMBL" id="KZ678405">
    <property type="protein sequence ID" value="PSR93634.1"/>
    <property type="molecule type" value="Genomic_DNA"/>
</dbReference>